<keyword evidence="2" id="KW-0963">Cytoplasm</keyword>
<proteinExistence type="inferred from homology"/>
<comment type="function">
    <text evidence="2">One of several proteins that assist in the late maturation steps of the functional core of the 30S ribosomal subunit. Associates with free 30S ribosomal subunits (but not with 30S subunits that are part of 70S ribosomes or polysomes). Required for efficient processing of 16S rRNA. May interact with the 5'-terminal helix region of 16S rRNA.</text>
</comment>
<organism evidence="4 5">
    <name type="scientific">Alloalcanivorax venustensis ISO4</name>
    <dbReference type="NCBI Taxonomy" id="1177184"/>
    <lineage>
        <taxon>Bacteria</taxon>
        <taxon>Pseudomonadati</taxon>
        <taxon>Pseudomonadota</taxon>
        <taxon>Gammaproteobacteria</taxon>
        <taxon>Oceanospirillales</taxon>
        <taxon>Alcanivoracaceae</taxon>
        <taxon>Alloalcanivorax</taxon>
    </lineage>
</organism>
<name>A0ABS0AC20_9GAMM</name>
<accession>A0ABS0AC20</accession>
<evidence type="ECO:0000313" key="4">
    <source>
        <dbReference type="EMBL" id="MBF5051686.1"/>
    </source>
</evidence>
<evidence type="ECO:0000256" key="2">
    <source>
        <dbReference type="HAMAP-Rule" id="MF_00003"/>
    </source>
</evidence>
<dbReference type="InterPro" id="IPR015946">
    <property type="entry name" value="KH_dom-like_a/b"/>
</dbReference>
<keyword evidence="5" id="KW-1185">Reference proteome</keyword>
<dbReference type="PANTHER" id="PTHR33515:SF1">
    <property type="entry name" value="RIBOSOME-BINDING FACTOR A, CHLOROPLASTIC-RELATED"/>
    <property type="match status" value="1"/>
</dbReference>
<keyword evidence="1 2" id="KW-0690">Ribosome biogenesis</keyword>
<sequence length="138" mass="15774">MSRHRRPSGFQRTDRIADQIQRELSRLLQFQLKDPRVGLVTVQDVTVSRDLSYSDVYFTLLGEGAEAGYEAEKVLTGAAGFLRSSLAQTLNTRTTPKLRFHYDETPERASELSQLIDEARAEDRELRPDQDDDDTKND</sequence>
<evidence type="ECO:0000256" key="1">
    <source>
        <dbReference type="ARBA" id="ARBA00022517"/>
    </source>
</evidence>
<feature type="region of interest" description="Disordered" evidence="3">
    <location>
        <begin position="118"/>
        <end position="138"/>
    </location>
</feature>
<dbReference type="RefSeq" id="WP_067610759.1">
    <property type="nucleotide sequence ID" value="NZ_ARXR01000002.1"/>
</dbReference>
<evidence type="ECO:0000256" key="3">
    <source>
        <dbReference type="SAM" id="MobiDB-lite"/>
    </source>
</evidence>
<dbReference type="InterPro" id="IPR000238">
    <property type="entry name" value="RbfA"/>
</dbReference>
<dbReference type="GeneID" id="99764740"/>
<gene>
    <name evidence="2" type="primary">rbfA</name>
    <name evidence="4" type="ORF">ISO4_00288</name>
</gene>
<reference evidence="4 5" key="1">
    <citation type="submission" date="2012-09" db="EMBL/GenBank/DDBJ databases">
        <title>Genome Sequence of alkane-degrading Bacterium Alcanivorax venustensis ISO4.</title>
        <authorList>
            <person name="Lai Q."/>
            <person name="Shao Z."/>
        </authorList>
    </citation>
    <scope>NUCLEOTIDE SEQUENCE [LARGE SCALE GENOMIC DNA]</scope>
    <source>
        <strain evidence="4 5">ISO4</strain>
    </source>
</reference>
<protein>
    <recommendedName>
        <fullName evidence="2">Ribosome-binding factor A</fullName>
    </recommendedName>
</protein>
<comment type="subunit">
    <text evidence="2">Monomer. Binds 30S ribosomal subunits, but not 50S ribosomal subunits or 70S ribosomes.</text>
</comment>
<dbReference type="Proteomes" id="UP000644441">
    <property type="component" value="Unassembled WGS sequence"/>
</dbReference>
<comment type="caution">
    <text evidence="4">The sequence shown here is derived from an EMBL/GenBank/DDBJ whole genome shotgun (WGS) entry which is preliminary data.</text>
</comment>
<dbReference type="InterPro" id="IPR023799">
    <property type="entry name" value="RbfA_dom_sf"/>
</dbReference>
<dbReference type="NCBIfam" id="TIGR00082">
    <property type="entry name" value="rbfA"/>
    <property type="match status" value="1"/>
</dbReference>
<evidence type="ECO:0000313" key="5">
    <source>
        <dbReference type="Proteomes" id="UP000644441"/>
    </source>
</evidence>
<comment type="subcellular location">
    <subcellularLocation>
        <location evidence="2">Cytoplasm</location>
    </subcellularLocation>
</comment>
<feature type="compositionally biased region" description="Basic and acidic residues" evidence="3">
    <location>
        <begin position="118"/>
        <end position="129"/>
    </location>
</feature>
<dbReference type="Gene3D" id="3.30.300.20">
    <property type="match status" value="1"/>
</dbReference>
<dbReference type="Pfam" id="PF02033">
    <property type="entry name" value="RBFA"/>
    <property type="match status" value="1"/>
</dbReference>
<comment type="similarity">
    <text evidence="2">Belongs to the RbfA family.</text>
</comment>
<dbReference type="HAMAP" id="MF_00003">
    <property type="entry name" value="RbfA"/>
    <property type="match status" value="1"/>
</dbReference>
<dbReference type="PANTHER" id="PTHR33515">
    <property type="entry name" value="RIBOSOME-BINDING FACTOR A, CHLOROPLASTIC-RELATED"/>
    <property type="match status" value="1"/>
</dbReference>
<dbReference type="EMBL" id="ARXR01000002">
    <property type="protein sequence ID" value="MBF5051686.1"/>
    <property type="molecule type" value="Genomic_DNA"/>
</dbReference>
<dbReference type="SUPFAM" id="SSF89919">
    <property type="entry name" value="Ribosome-binding factor A, RbfA"/>
    <property type="match status" value="1"/>
</dbReference>